<dbReference type="RefSeq" id="WP_013422183.1">
    <property type="nucleotide sequence ID" value="NC_014666.1"/>
</dbReference>
<evidence type="ECO:0000313" key="2">
    <source>
        <dbReference type="EMBL" id="ADP79062.1"/>
    </source>
</evidence>
<dbReference type="HOGENOM" id="CLU_2861255_0_0_11"/>
<protein>
    <submittedName>
        <fullName evidence="2">Uncharacterized protein</fullName>
    </submittedName>
</protein>
<sequence>MRTFDLDAFDAFDPHERPGEQLLPWEMWERERPWREDSTPVAGTRSVPPPGAAGEPRSGPIAPA</sequence>
<accession>E3IYS4</accession>
<dbReference type="STRING" id="298654.FraEuI1c_0989"/>
<dbReference type="KEGG" id="fri:FraEuI1c_0989"/>
<name>E3IYS4_PSEI1</name>
<evidence type="ECO:0000313" key="3">
    <source>
        <dbReference type="Proteomes" id="UP000002484"/>
    </source>
</evidence>
<feature type="region of interest" description="Disordered" evidence="1">
    <location>
        <begin position="32"/>
        <end position="64"/>
    </location>
</feature>
<keyword evidence="3" id="KW-1185">Reference proteome</keyword>
<dbReference type="Proteomes" id="UP000002484">
    <property type="component" value="Chromosome"/>
</dbReference>
<gene>
    <name evidence="2" type="ordered locus">FraEuI1c_0989</name>
</gene>
<dbReference type="EMBL" id="CP002299">
    <property type="protein sequence ID" value="ADP79062.1"/>
    <property type="molecule type" value="Genomic_DNA"/>
</dbReference>
<dbReference type="InParanoid" id="E3IYS4"/>
<reference evidence="2 3" key="1">
    <citation type="submission" date="2010-10" db="EMBL/GenBank/DDBJ databases">
        <title>Complete sequence of Frankia sp. EuI1c.</title>
        <authorList>
            <consortium name="US DOE Joint Genome Institute"/>
            <person name="Lucas S."/>
            <person name="Copeland A."/>
            <person name="Lapidus A."/>
            <person name="Cheng J.-F."/>
            <person name="Bruce D."/>
            <person name="Goodwin L."/>
            <person name="Pitluck S."/>
            <person name="Chertkov O."/>
            <person name="Detter J.C."/>
            <person name="Han C."/>
            <person name="Tapia R."/>
            <person name="Land M."/>
            <person name="Hauser L."/>
            <person name="Jeffries C."/>
            <person name="Kyrpides N."/>
            <person name="Ivanova N."/>
            <person name="Mikhailova N."/>
            <person name="Beauchemin N."/>
            <person name="Sen A."/>
            <person name="Sur S.A."/>
            <person name="Gtari M."/>
            <person name="Wall L."/>
            <person name="Tisa L."/>
            <person name="Woyke T."/>
        </authorList>
    </citation>
    <scope>NUCLEOTIDE SEQUENCE [LARGE SCALE GENOMIC DNA]</scope>
    <source>
        <strain evidence="3">DSM 45817 / CECT 9037 / EuI1c</strain>
    </source>
</reference>
<proteinExistence type="predicted"/>
<dbReference type="AlphaFoldDB" id="E3IYS4"/>
<organism evidence="2 3">
    <name type="scientific">Pseudofrankia inefficax (strain DSM 45817 / CECT 9037 / DDB 130130 / EuI1c)</name>
    <name type="common">Frankia inefficax</name>
    <dbReference type="NCBI Taxonomy" id="298654"/>
    <lineage>
        <taxon>Bacteria</taxon>
        <taxon>Bacillati</taxon>
        <taxon>Actinomycetota</taxon>
        <taxon>Actinomycetes</taxon>
        <taxon>Frankiales</taxon>
        <taxon>Frankiaceae</taxon>
        <taxon>Pseudofrankia</taxon>
    </lineage>
</organism>
<evidence type="ECO:0000256" key="1">
    <source>
        <dbReference type="SAM" id="MobiDB-lite"/>
    </source>
</evidence>